<name>A0A0C1TZT0_9CLOT</name>
<reference evidence="2 3" key="1">
    <citation type="journal article" date="2015" name="Infect. Genet. Evol.">
        <title>Genomic sequences of six botulinum neurotoxin-producing strains representing three clostridial species illustrate the mobility and diversity of botulinum neurotoxin genes.</title>
        <authorList>
            <person name="Smith T.J."/>
            <person name="Hill K.K."/>
            <person name="Xie G."/>
            <person name="Foley B.T."/>
            <person name="Williamson C.H."/>
            <person name="Foster J.T."/>
            <person name="Johnson S.L."/>
            <person name="Chertkov O."/>
            <person name="Teshima H."/>
            <person name="Gibbons H.S."/>
            <person name="Johnsky L.A."/>
            <person name="Karavis M.A."/>
            <person name="Smith L.A."/>
        </authorList>
    </citation>
    <scope>NUCLEOTIDE SEQUENCE [LARGE SCALE GENOMIC DNA]</scope>
    <source>
        <strain evidence="2 3">CDC 2741</strain>
    </source>
</reference>
<sequence>MFFVGALFIILSIITLLLAVSKENKALIITAITLIFICSHISLLYFSDNKNQLNSINKEEVNISMGHFPIPQLNSFGYTITSVKFNCKDFEYPMTEVHYKSPDNELQLFISFKDEMESTGERLNLKGFKEIYLLSEDINSNKSYYTFNAINTDDENLLYIFISNKNDKSHILNIIESFNNH</sequence>
<evidence type="ECO:0000313" key="3">
    <source>
        <dbReference type="Proteomes" id="UP000031366"/>
    </source>
</evidence>
<dbReference type="Proteomes" id="UP000031366">
    <property type="component" value="Unassembled WGS sequence"/>
</dbReference>
<evidence type="ECO:0000313" key="2">
    <source>
        <dbReference type="EMBL" id="KIE46109.1"/>
    </source>
</evidence>
<accession>A0A0C1TZT0</accession>
<dbReference type="RefSeq" id="WP_039633887.1">
    <property type="nucleotide sequence ID" value="NZ_AYSO01000017.1"/>
</dbReference>
<evidence type="ECO:0008006" key="4">
    <source>
        <dbReference type="Google" id="ProtNLM"/>
    </source>
</evidence>
<evidence type="ECO:0000256" key="1">
    <source>
        <dbReference type="SAM" id="Phobius"/>
    </source>
</evidence>
<keyword evidence="1" id="KW-0472">Membrane</keyword>
<keyword evidence="1" id="KW-1133">Transmembrane helix</keyword>
<proteinExistence type="predicted"/>
<dbReference type="EMBL" id="AYSO01000017">
    <property type="protein sequence ID" value="KIE46109.1"/>
    <property type="molecule type" value="Genomic_DNA"/>
</dbReference>
<gene>
    <name evidence="2" type="ORF">U732_1944</name>
</gene>
<organism evidence="2 3">
    <name type="scientific">Clostridium argentinense CDC 2741</name>
    <dbReference type="NCBI Taxonomy" id="1418104"/>
    <lineage>
        <taxon>Bacteria</taxon>
        <taxon>Bacillati</taxon>
        <taxon>Bacillota</taxon>
        <taxon>Clostridia</taxon>
        <taxon>Eubacteriales</taxon>
        <taxon>Clostridiaceae</taxon>
        <taxon>Clostridium</taxon>
    </lineage>
</organism>
<protein>
    <recommendedName>
        <fullName evidence="4">DUF4367 domain-containing protein</fullName>
    </recommendedName>
</protein>
<keyword evidence="1" id="KW-0812">Transmembrane</keyword>
<keyword evidence="3" id="KW-1185">Reference proteome</keyword>
<dbReference type="AlphaFoldDB" id="A0A0C1TZT0"/>
<feature type="transmembrane region" description="Helical" evidence="1">
    <location>
        <begin position="29"/>
        <end position="46"/>
    </location>
</feature>
<comment type="caution">
    <text evidence="2">The sequence shown here is derived from an EMBL/GenBank/DDBJ whole genome shotgun (WGS) entry which is preliminary data.</text>
</comment>